<dbReference type="InterPro" id="IPR000032">
    <property type="entry name" value="HPr-like"/>
</dbReference>
<reference evidence="2 3" key="1">
    <citation type="submission" date="2011-04" db="EMBL/GenBank/DDBJ databases">
        <title>The Genome Sequence of Clostridium citroniae WAL-19142.</title>
        <authorList>
            <consortium name="The Broad Institute Genome Sequencing Platform"/>
            <person name="Earl A."/>
            <person name="Ward D."/>
            <person name="Feldgarden M."/>
            <person name="Gevers D."/>
            <person name="Warren Y.A."/>
            <person name="Tyrrell K.L."/>
            <person name="Citron D.M."/>
            <person name="Goldstein E.J."/>
            <person name="Daigneault M."/>
            <person name="Allen-Vercoe E."/>
            <person name="Young S.K."/>
            <person name="Zeng Q."/>
            <person name="Gargeya S."/>
            <person name="Fitzgerald M."/>
            <person name="Haas B."/>
            <person name="Abouelleil A."/>
            <person name="Alvarado L."/>
            <person name="Arachchi H.M."/>
            <person name="Berlin A."/>
            <person name="Brown A."/>
            <person name="Chapman S.B."/>
            <person name="Chen Z."/>
            <person name="Dunbar C."/>
            <person name="Freedman E."/>
            <person name="Gearin G."/>
            <person name="Gellesch M."/>
            <person name="Goldberg J."/>
            <person name="Griggs A."/>
            <person name="Gujja S."/>
            <person name="Heilman E.R."/>
            <person name="Heiman D."/>
            <person name="Howarth C."/>
            <person name="Larson L."/>
            <person name="Lui A."/>
            <person name="MacDonald P.J."/>
            <person name="Mehta T."/>
            <person name="Montmayeur A."/>
            <person name="Murphy C."/>
            <person name="Neiman D."/>
            <person name="Pearson M."/>
            <person name="Priest M."/>
            <person name="Roberts A."/>
            <person name="Saif S."/>
            <person name="Shea T."/>
            <person name="Shenoy N."/>
            <person name="Sisk P."/>
            <person name="Stolte C."/>
            <person name="Sykes S."/>
            <person name="White J."/>
            <person name="Yandava C."/>
            <person name="Wortman J."/>
            <person name="Nusbaum C."/>
            <person name="Birren B."/>
        </authorList>
    </citation>
    <scope>NUCLEOTIDE SEQUENCE [LARGE SCALE GENOMIC DNA]</scope>
    <source>
        <strain evidence="2 3">WAL-19142</strain>
    </source>
</reference>
<dbReference type="Proteomes" id="UP000037392">
    <property type="component" value="Unassembled WGS sequence"/>
</dbReference>
<accession>A0A0J9BNH9</accession>
<name>A0A0J9BNH9_9FIRM</name>
<dbReference type="OrthoDB" id="1911397at2"/>
<dbReference type="Pfam" id="PF00381">
    <property type="entry name" value="PTS-HPr"/>
    <property type="match status" value="1"/>
</dbReference>
<evidence type="ECO:0000313" key="3">
    <source>
        <dbReference type="Proteomes" id="UP000037392"/>
    </source>
</evidence>
<organism evidence="2 3">
    <name type="scientific">[Clostridium] citroniae WAL-19142</name>
    <dbReference type="NCBI Taxonomy" id="742734"/>
    <lineage>
        <taxon>Bacteria</taxon>
        <taxon>Bacillati</taxon>
        <taxon>Bacillota</taxon>
        <taxon>Clostridia</taxon>
        <taxon>Lachnospirales</taxon>
        <taxon>Lachnospiraceae</taxon>
        <taxon>Enterocloster</taxon>
    </lineage>
</organism>
<gene>
    <name evidence="2" type="ORF">HMPREF9470_04717</name>
</gene>
<feature type="domain" description="HPr" evidence="1">
    <location>
        <begin position="1"/>
        <end position="77"/>
    </location>
</feature>
<evidence type="ECO:0000259" key="1">
    <source>
        <dbReference type="PROSITE" id="PS51350"/>
    </source>
</evidence>
<dbReference type="AlphaFoldDB" id="A0A0J9BNH9"/>
<proteinExistence type="predicted"/>
<dbReference type="EMBL" id="ADLK01000036">
    <property type="protein sequence ID" value="KMW14687.1"/>
    <property type="molecule type" value="Genomic_DNA"/>
</dbReference>
<sequence>MTSMLVKFEKPNQVVDFVNTISRYDYDADIKYGSHMVDAKSILGVLYLAVSRTVELVLHTEESNCRDLKQRLAKFAV</sequence>
<dbReference type="RefSeq" id="WP_007859928.1">
    <property type="nucleotide sequence ID" value="NZ_KQ235883.1"/>
</dbReference>
<comment type="caution">
    <text evidence="2">The sequence shown here is derived from an EMBL/GenBank/DDBJ whole genome shotgun (WGS) entry which is preliminary data.</text>
</comment>
<evidence type="ECO:0000313" key="2">
    <source>
        <dbReference type="EMBL" id="KMW14687.1"/>
    </source>
</evidence>
<dbReference type="GeneID" id="93164339"/>
<dbReference type="PATRIC" id="fig|742734.4.peg.5053"/>
<dbReference type="Gene3D" id="3.30.1340.10">
    <property type="entry name" value="HPr-like"/>
    <property type="match status" value="1"/>
</dbReference>
<protein>
    <recommendedName>
        <fullName evidence="1">HPr domain-containing protein</fullName>
    </recommendedName>
</protein>
<dbReference type="PROSITE" id="PS51350">
    <property type="entry name" value="PTS_HPR_DOM"/>
    <property type="match status" value="1"/>
</dbReference>
<dbReference type="SUPFAM" id="SSF55594">
    <property type="entry name" value="HPr-like"/>
    <property type="match status" value="1"/>
</dbReference>
<dbReference type="InterPro" id="IPR035895">
    <property type="entry name" value="HPr-like_sf"/>
</dbReference>